<feature type="region of interest" description="Disordered" evidence="9">
    <location>
        <begin position="112"/>
        <end position="131"/>
    </location>
</feature>
<evidence type="ECO:0000313" key="13">
    <source>
        <dbReference type="Proteomes" id="UP000054845"/>
    </source>
</evidence>
<feature type="compositionally biased region" description="Low complexity" evidence="9">
    <location>
        <begin position="318"/>
        <end position="339"/>
    </location>
</feature>
<comment type="similarity">
    <text evidence="3">Belongs to the VTA1 family.</text>
</comment>
<evidence type="ECO:0000256" key="7">
    <source>
        <dbReference type="ARBA" id="ARBA00022927"/>
    </source>
</evidence>
<comment type="subcellular location">
    <subcellularLocation>
        <location evidence="2">Cytoplasm</location>
    </subcellularLocation>
    <subcellularLocation>
        <location evidence="1">Endosome membrane</location>
        <topology evidence="1">Peripheral membrane protein</topology>
    </subcellularLocation>
</comment>
<dbReference type="Pfam" id="PF04652">
    <property type="entry name" value="Vta1"/>
    <property type="match status" value="1"/>
</dbReference>
<evidence type="ECO:0000256" key="3">
    <source>
        <dbReference type="ARBA" id="ARBA00007895"/>
    </source>
</evidence>
<keyword evidence="7" id="KW-0653">Protein transport</keyword>
<evidence type="ECO:0000256" key="4">
    <source>
        <dbReference type="ARBA" id="ARBA00022448"/>
    </source>
</evidence>
<feature type="compositionally biased region" description="Pro residues" evidence="9">
    <location>
        <begin position="303"/>
        <end position="312"/>
    </location>
</feature>
<evidence type="ECO:0000256" key="1">
    <source>
        <dbReference type="ARBA" id="ARBA00004481"/>
    </source>
</evidence>
<proteinExistence type="inferred from homology"/>
<dbReference type="EMBL" id="CCYA01000233">
    <property type="protein sequence ID" value="CEH13908.1"/>
    <property type="molecule type" value="Genomic_DNA"/>
</dbReference>
<dbReference type="GO" id="GO:0032511">
    <property type="term" value="P:late endosome to vacuole transport via multivesicular body sorting pathway"/>
    <property type="evidence" value="ECO:0007669"/>
    <property type="project" value="InterPro"/>
</dbReference>
<feature type="domain" description="Vta1/callose synthase N-terminal" evidence="10">
    <location>
        <begin position="7"/>
        <end position="55"/>
    </location>
</feature>
<protein>
    <submittedName>
        <fullName evidence="12">Uncharacterized conserved protein</fullName>
    </submittedName>
</protein>
<evidence type="ECO:0000259" key="11">
    <source>
        <dbReference type="Pfam" id="PF18097"/>
    </source>
</evidence>
<evidence type="ECO:0000256" key="5">
    <source>
        <dbReference type="ARBA" id="ARBA00022490"/>
    </source>
</evidence>
<evidence type="ECO:0000313" key="12">
    <source>
        <dbReference type="EMBL" id="CEH13908.1"/>
    </source>
</evidence>
<keyword evidence="13" id="KW-1185">Reference proteome</keyword>
<evidence type="ECO:0000256" key="2">
    <source>
        <dbReference type="ARBA" id="ARBA00004496"/>
    </source>
</evidence>
<dbReference type="Proteomes" id="UP000054845">
    <property type="component" value="Unassembled WGS sequence"/>
</dbReference>
<evidence type="ECO:0000256" key="6">
    <source>
        <dbReference type="ARBA" id="ARBA00022753"/>
    </source>
</evidence>
<dbReference type="STRING" id="401625.A0A0P1BEW6"/>
<feature type="domain" description="Vta1 C-terminal" evidence="11">
    <location>
        <begin position="357"/>
        <end position="392"/>
    </location>
</feature>
<dbReference type="GO" id="GO:0005771">
    <property type="term" value="C:multivesicular body"/>
    <property type="evidence" value="ECO:0007669"/>
    <property type="project" value="TreeGrafter"/>
</dbReference>
<dbReference type="InterPro" id="IPR023175">
    <property type="entry name" value="Vta1/CALS_N_sf"/>
</dbReference>
<dbReference type="Gene3D" id="1.25.40.270">
    <property type="entry name" value="Vacuolar protein sorting-associated protein vta1"/>
    <property type="match status" value="1"/>
</dbReference>
<accession>A0A0P1BEW6</accession>
<keyword evidence="4" id="KW-0813">Transport</keyword>
<dbReference type="InterPro" id="IPR039431">
    <property type="entry name" value="Vta1/CALS_N"/>
</dbReference>
<sequence>MRLPLSFSRNTALAYLAASNFFDVLSEFGELDAEISSKLKYAKWRAGEISKAIREGRQPAPPPAAEIEQDTDAKLAQLDLLGVGLGAQAGAVGQEEKEYLEREMRKLEGDAGVDVPSAPAFSVDPGQGPTAISPDEGMDALSLAGAATAPRGGAPLTPNKGGRAHSRLSVDARSMNIGPFISPNAGEGAARLAPPDFAAQGLGSSPNFSKPMRSQLSRSGSGEDVEDAASTSPHLSPNLGHSRRSASEYVGSASNEGASEDVFGRRSLSPSLSGQPASRPSSAFLSFPSHQGPGPAGSGTPPSITPSAPPPSDLQSQATSSNIVSASNAIATPPAASAPAPAPPPTIALPQSLDASASAKVQKYAKWAASSMDHEDLDAARRFLRQALDILEGREVEEGKGKIKR</sequence>
<name>A0A0P1BEW6_9BASI</name>
<dbReference type="InterPro" id="IPR044538">
    <property type="entry name" value="Vta1-like"/>
</dbReference>
<feature type="region of interest" description="Disordered" evidence="9">
    <location>
        <begin position="187"/>
        <end position="355"/>
    </location>
</feature>
<dbReference type="GO" id="GO:0010008">
    <property type="term" value="C:endosome membrane"/>
    <property type="evidence" value="ECO:0007669"/>
    <property type="project" value="UniProtKB-SubCell"/>
</dbReference>
<keyword evidence="8" id="KW-0472">Membrane</keyword>
<evidence type="ECO:0000259" key="10">
    <source>
        <dbReference type="Pfam" id="PF04652"/>
    </source>
</evidence>
<organism evidence="12 13">
    <name type="scientific">Ceraceosorus bombacis</name>
    <dbReference type="NCBI Taxonomy" id="401625"/>
    <lineage>
        <taxon>Eukaryota</taxon>
        <taxon>Fungi</taxon>
        <taxon>Dikarya</taxon>
        <taxon>Basidiomycota</taxon>
        <taxon>Ustilaginomycotina</taxon>
        <taxon>Exobasidiomycetes</taxon>
        <taxon>Ceraceosorales</taxon>
        <taxon>Ceraceosoraceae</taxon>
        <taxon>Ceraceosorus</taxon>
    </lineage>
</organism>
<dbReference type="InterPro" id="IPR041212">
    <property type="entry name" value="Vta1_C"/>
</dbReference>
<evidence type="ECO:0000256" key="9">
    <source>
        <dbReference type="SAM" id="MobiDB-lite"/>
    </source>
</evidence>
<evidence type="ECO:0000256" key="8">
    <source>
        <dbReference type="ARBA" id="ARBA00023136"/>
    </source>
</evidence>
<feature type="compositionally biased region" description="Polar residues" evidence="9">
    <location>
        <begin position="268"/>
        <end position="284"/>
    </location>
</feature>
<dbReference type="PANTHER" id="PTHR46009">
    <property type="entry name" value="VACUOLAR PROTEIN SORTING-ASSOCIATED PROTEIN VTA1 HOMOLOG"/>
    <property type="match status" value="1"/>
</dbReference>
<feature type="compositionally biased region" description="Polar residues" evidence="9">
    <location>
        <begin position="202"/>
        <end position="220"/>
    </location>
</feature>
<dbReference type="Pfam" id="PF18097">
    <property type="entry name" value="Vta1_C"/>
    <property type="match status" value="1"/>
</dbReference>
<dbReference type="Gene3D" id="1.20.5.420">
    <property type="entry name" value="Immunoglobulin FC, subunit C"/>
    <property type="match status" value="1"/>
</dbReference>
<dbReference type="AlphaFoldDB" id="A0A0P1BEW6"/>
<dbReference type="PANTHER" id="PTHR46009:SF1">
    <property type="entry name" value="VACUOLAR PROTEIN SORTING-ASSOCIATED PROTEIN VTA1 HOMOLOG"/>
    <property type="match status" value="1"/>
</dbReference>
<dbReference type="OrthoDB" id="391137at2759"/>
<dbReference type="GO" id="GO:0015031">
    <property type="term" value="P:protein transport"/>
    <property type="evidence" value="ECO:0007669"/>
    <property type="project" value="UniProtKB-KW"/>
</dbReference>
<keyword evidence="6" id="KW-0967">Endosome</keyword>
<reference evidence="13" key="1">
    <citation type="submission" date="2014-09" db="EMBL/GenBank/DDBJ databases">
        <authorList>
            <person name="Sharma Rahul"/>
            <person name="Thines Marco"/>
        </authorList>
    </citation>
    <scope>NUCLEOTIDE SEQUENCE [LARGE SCALE GENOMIC DNA]</scope>
</reference>
<keyword evidence="5" id="KW-0963">Cytoplasm</keyword>